<dbReference type="Proteomes" id="UP000001947">
    <property type="component" value="Chromosome"/>
</dbReference>
<dbReference type="eggNOG" id="ENOG502ZB9Y">
    <property type="taxonomic scope" value="Bacteria"/>
</dbReference>
<name>Q21DW5_SACD2</name>
<gene>
    <name evidence="1" type="ordered locus">Sde_3859</name>
</gene>
<dbReference type="GeneID" id="98615457"/>
<keyword evidence="2" id="KW-1185">Reference proteome</keyword>
<dbReference type="KEGG" id="sde:Sde_3859"/>
<dbReference type="EMBL" id="CP000282">
    <property type="protein sequence ID" value="ABD83114.1"/>
    <property type="molecule type" value="Genomic_DNA"/>
</dbReference>
<proteinExistence type="predicted"/>
<dbReference type="RefSeq" id="WP_011470329.1">
    <property type="nucleotide sequence ID" value="NC_007912.1"/>
</dbReference>
<dbReference type="OrthoDB" id="5699544at2"/>
<reference evidence="1 2" key="1">
    <citation type="journal article" date="2008" name="PLoS Genet.">
        <title>Complete genome sequence of the complex carbohydrate-degrading marine bacterium, Saccharophagus degradans strain 2-40 T.</title>
        <authorList>
            <person name="Weiner R.M."/>
            <person name="Taylor L.E.II."/>
            <person name="Henrissat B."/>
            <person name="Hauser L."/>
            <person name="Land M."/>
            <person name="Coutinho P.M."/>
            <person name="Rancurel C."/>
            <person name="Saunders E.H."/>
            <person name="Longmire A.G."/>
            <person name="Zhang H."/>
            <person name="Bayer E.A."/>
            <person name="Gilbert H.J."/>
            <person name="Larimer F."/>
            <person name="Zhulin I.B."/>
            <person name="Ekborg N.A."/>
            <person name="Lamed R."/>
            <person name="Richardson P.M."/>
            <person name="Borovok I."/>
            <person name="Hutcheson S."/>
        </authorList>
    </citation>
    <scope>NUCLEOTIDE SEQUENCE [LARGE SCALE GENOMIC DNA]</scope>
    <source>
        <strain evidence="2">2-40 / ATCC 43961 / DSM 17024</strain>
    </source>
</reference>
<accession>Q21DW5</accession>
<sequence length="367" mass="40490">MNQSTATYDGALIDELGVNLYLRSLEDLKTSNINFLIRGGEAERAWQECNFGCHGPTYRQLKRHSTFAEALKPIEDRSPALAGFIDGLHAKTVGNVEKIASGVERTADGLYVNGDENFNNVGAENNAAYQLVTTSIQKLFSFEINTIDNPLAQIVYAIINRYISILPSWAITEITQQGALKIPEKIDTLWVLKAASLGVIDNINADNLSEATSLLSNTAQRQAGKVIGKKTAVALGAIIAAQVTKKIINNSAEIHLTKRRLVELRSKSKSLKGGLGSSLITLLKIQGLLGQAAASSRALHQACPKLWNHMRYKLNGADMIYFLIENMTQEYVDRLALLERSPQQFIMVMRALIKDKQTISIFFPRSK</sequence>
<dbReference type="HOGENOM" id="CLU_754173_0_0_6"/>
<evidence type="ECO:0000313" key="1">
    <source>
        <dbReference type="EMBL" id="ABD83114.1"/>
    </source>
</evidence>
<organism evidence="1 2">
    <name type="scientific">Saccharophagus degradans (strain 2-40 / ATCC 43961 / DSM 17024)</name>
    <dbReference type="NCBI Taxonomy" id="203122"/>
    <lineage>
        <taxon>Bacteria</taxon>
        <taxon>Pseudomonadati</taxon>
        <taxon>Pseudomonadota</taxon>
        <taxon>Gammaproteobacteria</taxon>
        <taxon>Cellvibrionales</taxon>
        <taxon>Cellvibrionaceae</taxon>
        <taxon>Saccharophagus</taxon>
    </lineage>
</organism>
<dbReference type="AlphaFoldDB" id="Q21DW5"/>
<evidence type="ECO:0000313" key="2">
    <source>
        <dbReference type="Proteomes" id="UP000001947"/>
    </source>
</evidence>
<protein>
    <submittedName>
        <fullName evidence="1">Uncharacterized protein</fullName>
    </submittedName>
</protein>